<protein>
    <submittedName>
        <fullName evidence="7">Patatin-like phospholipase domain-containing protein</fullName>
    </submittedName>
</protein>
<feature type="region of interest" description="Disordered" evidence="5">
    <location>
        <begin position="41"/>
        <end position="76"/>
    </location>
</feature>
<feature type="active site" description="Nucleophile" evidence="4">
    <location>
        <position position="331"/>
    </location>
</feature>
<evidence type="ECO:0000259" key="6">
    <source>
        <dbReference type="PROSITE" id="PS51635"/>
    </source>
</evidence>
<dbReference type="PROSITE" id="PS51635">
    <property type="entry name" value="PNPLA"/>
    <property type="match status" value="1"/>
</dbReference>
<dbReference type="GO" id="GO:0016020">
    <property type="term" value="C:membrane"/>
    <property type="evidence" value="ECO:0007669"/>
    <property type="project" value="TreeGrafter"/>
</dbReference>
<dbReference type="InterPro" id="IPR002641">
    <property type="entry name" value="PNPLA_dom"/>
</dbReference>
<dbReference type="SUPFAM" id="SSF52151">
    <property type="entry name" value="FabD/lysophospholipase-like"/>
    <property type="match status" value="1"/>
</dbReference>
<dbReference type="Pfam" id="PF01734">
    <property type="entry name" value="Patatin"/>
    <property type="match status" value="1"/>
</dbReference>
<keyword evidence="8" id="KW-1185">Reference proteome</keyword>
<accession>A0AAD4QZC7</accession>
<evidence type="ECO:0000256" key="4">
    <source>
        <dbReference type="PROSITE-ProRule" id="PRU01161"/>
    </source>
</evidence>
<comment type="caution">
    <text evidence="7">The sequence shown here is derived from an EMBL/GenBank/DDBJ whole genome shotgun (WGS) entry which is preliminary data.</text>
</comment>
<keyword evidence="1 4" id="KW-0378">Hydrolase</keyword>
<dbReference type="GO" id="GO:0016042">
    <property type="term" value="P:lipid catabolic process"/>
    <property type="evidence" value="ECO:0007669"/>
    <property type="project" value="UniProtKB-UniRule"/>
</dbReference>
<feature type="short sequence motif" description="DGA/G" evidence="4">
    <location>
        <begin position="475"/>
        <end position="477"/>
    </location>
</feature>
<feature type="short sequence motif" description="GXSXG" evidence="4">
    <location>
        <begin position="329"/>
        <end position="333"/>
    </location>
</feature>
<evidence type="ECO:0000256" key="3">
    <source>
        <dbReference type="ARBA" id="ARBA00023098"/>
    </source>
</evidence>
<dbReference type="CDD" id="cd07211">
    <property type="entry name" value="Pat_PNPLA8"/>
    <property type="match status" value="1"/>
</dbReference>
<evidence type="ECO:0000256" key="2">
    <source>
        <dbReference type="ARBA" id="ARBA00022963"/>
    </source>
</evidence>
<dbReference type="Gene3D" id="3.40.1090.10">
    <property type="entry name" value="Cytosolic phospholipase A2 catalytic domain"/>
    <property type="match status" value="1"/>
</dbReference>
<evidence type="ECO:0000256" key="5">
    <source>
        <dbReference type="SAM" id="MobiDB-lite"/>
    </source>
</evidence>
<dbReference type="Proteomes" id="UP001201812">
    <property type="component" value="Unassembled WGS sequence"/>
</dbReference>
<dbReference type="PANTHER" id="PTHR24185:SF1">
    <property type="entry name" value="CALCIUM-INDEPENDENT PHOSPHOLIPASE A2-GAMMA"/>
    <property type="match status" value="1"/>
</dbReference>
<feature type="compositionally biased region" description="Basic and acidic residues" evidence="5">
    <location>
        <begin position="41"/>
        <end position="73"/>
    </location>
</feature>
<feature type="active site" description="Proton acceptor" evidence="4">
    <location>
        <position position="475"/>
    </location>
</feature>
<organism evidence="7 8">
    <name type="scientific">Ditylenchus destructor</name>
    <dbReference type="NCBI Taxonomy" id="166010"/>
    <lineage>
        <taxon>Eukaryota</taxon>
        <taxon>Metazoa</taxon>
        <taxon>Ecdysozoa</taxon>
        <taxon>Nematoda</taxon>
        <taxon>Chromadorea</taxon>
        <taxon>Rhabditida</taxon>
        <taxon>Tylenchina</taxon>
        <taxon>Tylenchomorpha</taxon>
        <taxon>Sphaerularioidea</taxon>
        <taxon>Anguinidae</taxon>
        <taxon>Anguininae</taxon>
        <taxon>Ditylenchus</taxon>
    </lineage>
</organism>
<feature type="short sequence motif" description="GXGXXG" evidence="4">
    <location>
        <begin position="297"/>
        <end position="302"/>
    </location>
</feature>
<gene>
    <name evidence="7" type="ORF">DdX_10178</name>
</gene>
<evidence type="ECO:0000313" key="8">
    <source>
        <dbReference type="Proteomes" id="UP001201812"/>
    </source>
</evidence>
<dbReference type="EMBL" id="JAKKPZ010000022">
    <property type="protein sequence ID" value="KAI1711304.1"/>
    <property type="molecule type" value="Genomic_DNA"/>
</dbReference>
<evidence type="ECO:0000256" key="1">
    <source>
        <dbReference type="ARBA" id="ARBA00022801"/>
    </source>
</evidence>
<sequence length="643" mass="71715">MARASTAVLKIGTWMCTCESNLPRTCRLACARAFSDKKRTEETKEKQKYAAESERAVEKISKDVSKQPEKENSFSEGFQSGAKIALDTAASAVVETTKAVISEGKSSDVISKIFSASEKVQSRTQRKDERNEQATTLTKALVKAKETEEPQPAQTSYLDYVTGMGSYLGRSLSGFISKNEEKRKVILHPAYTRDQVVKQTQLLVDKLLSAKTLESKLKHTDELNLHFLNFPASNAIAAEGPLVRHLLTQVSITPSWRENSESKQQAELRARMQQCLALCGHINPPRGPGVSVLAIDGGGMRGVVGLEMLEEIEKRAGKKISELFDLVVGVSTGAIIASLLCVKGMTASEAKKLYADTAGKLFHAAKLSRGLNLVSKGTFHNSSVLEELMKEVLGENIKLIETARDPNSPKLGIVSCLMNTQVPQPHLFRNYEYPVDSYTHYRGSTQYFLWQAVLASASAPVHFNEVSLDTKLHTDGGLICNNPTGIALHEARLLWPKYDLQCVVSVGNSRAVNELELVAMKATSFLGKFDKLIDVATDTEMIHNSVSDFLPPHVYYRLNPYTKFHYDLDESDPSKLAQMSKDSQYYIRRNRVTFEAVMKQLTESSILMKYNRVPYLLTLYFWKLQDALNLRTYIAKLRKVFST</sequence>
<dbReference type="InterPro" id="IPR045217">
    <property type="entry name" value="PNPLA8-like"/>
</dbReference>
<dbReference type="GO" id="GO:0019369">
    <property type="term" value="P:arachidonate metabolic process"/>
    <property type="evidence" value="ECO:0007669"/>
    <property type="project" value="TreeGrafter"/>
</dbReference>
<dbReference type="GO" id="GO:0047499">
    <property type="term" value="F:calcium-independent phospholipase A2 activity"/>
    <property type="evidence" value="ECO:0007669"/>
    <property type="project" value="TreeGrafter"/>
</dbReference>
<keyword evidence="2 4" id="KW-0442">Lipid degradation</keyword>
<feature type="domain" description="PNPLA" evidence="6">
    <location>
        <begin position="293"/>
        <end position="488"/>
    </location>
</feature>
<name>A0AAD4QZC7_9BILA</name>
<proteinExistence type="predicted"/>
<dbReference type="PANTHER" id="PTHR24185">
    <property type="entry name" value="CALCIUM-INDEPENDENT PHOSPHOLIPASE A2-GAMMA"/>
    <property type="match status" value="1"/>
</dbReference>
<dbReference type="InterPro" id="IPR016035">
    <property type="entry name" value="Acyl_Trfase/lysoPLipase"/>
</dbReference>
<reference evidence="7" key="1">
    <citation type="submission" date="2022-01" db="EMBL/GenBank/DDBJ databases">
        <title>Genome Sequence Resource for Two Populations of Ditylenchus destructor, the Migratory Endoparasitic Phytonematode.</title>
        <authorList>
            <person name="Zhang H."/>
            <person name="Lin R."/>
            <person name="Xie B."/>
        </authorList>
    </citation>
    <scope>NUCLEOTIDE SEQUENCE</scope>
    <source>
        <strain evidence="7">BazhouSP</strain>
    </source>
</reference>
<keyword evidence="3 4" id="KW-0443">Lipid metabolism</keyword>
<dbReference type="AlphaFoldDB" id="A0AAD4QZC7"/>
<evidence type="ECO:0000313" key="7">
    <source>
        <dbReference type="EMBL" id="KAI1711304.1"/>
    </source>
</evidence>